<dbReference type="Proteomes" id="UP000011715">
    <property type="component" value="Unassembled WGS sequence"/>
</dbReference>
<reference evidence="8" key="4">
    <citation type="journal article" date="2015" name="G3 (Bethesda)">
        <title>Genome sequences of three phytopathogenic species of the Magnaporthaceae family of fungi.</title>
        <authorList>
            <person name="Okagaki L.H."/>
            <person name="Nunes C.C."/>
            <person name="Sailsbery J."/>
            <person name="Clay B."/>
            <person name="Brown D."/>
            <person name="John T."/>
            <person name="Oh Y."/>
            <person name="Young N."/>
            <person name="Fitzgerald M."/>
            <person name="Haas B.J."/>
            <person name="Zeng Q."/>
            <person name="Young S."/>
            <person name="Adiconis X."/>
            <person name="Fan L."/>
            <person name="Levin J.Z."/>
            <person name="Mitchell T.K."/>
            <person name="Okubara P.A."/>
            <person name="Farman M.L."/>
            <person name="Kohn L.M."/>
            <person name="Birren B."/>
            <person name="Ma L.-J."/>
            <person name="Dean R.A."/>
        </authorList>
    </citation>
    <scope>NUCLEOTIDE SEQUENCE</scope>
    <source>
        <strain evidence="8">ATCC 64411 / 73-15</strain>
    </source>
</reference>
<dbReference type="CDD" id="cd00067">
    <property type="entry name" value="GAL4"/>
    <property type="match status" value="1"/>
</dbReference>
<dbReference type="VEuPathDB" id="FungiDB:MAPG_00685"/>
<dbReference type="GO" id="GO:0006351">
    <property type="term" value="P:DNA-templated transcription"/>
    <property type="evidence" value="ECO:0007669"/>
    <property type="project" value="InterPro"/>
</dbReference>
<dbReference type="GO" id="GO:0003677">
    <property type="term" value="F:DNA binding"/>
    <property type="evidence" value="ECO:0007669"/>
    <property type="project" value="InterPro"/>
</dbReference>
<accession>A0A0C4DLP0</accession>
<reference evidence="7" key="2">
    <citation type="submission" date="2010-05" db="EMBL/GenBank/DDBJ databases">
        <title>The Genome Sequence of Magnaporthe poae strain ATCC 64411.</title>
        <authorList>
            <consortium name="The Broad Institute Genome Sequencing Platform"/>
            <consortium name="Broad Institute Genome Sequencing Center for Infectious Disease"/>
            <person name="Ma L.-J."/>
            <person name="Dead R."/>
            <person name="Young S."/>
            <person name="Zeng Q."/>
            <person name="Koehrsen M."/>
            <person name="Alvarado L."/>
            <person name="Berlin A."/>
            <person name="Chapman S.B."/>
            <person name="Chen Z."/>
            <person name="Freedman E."/>
            <person name="Gellesch M."/>
            <person name="Goldberg J."/>
            <person name="Griggs A."/>
            <person name="Gujja S."/>
            <person name="Heilman E.R."/>
            <person name="Heiman D."/>
            <person name="Hepburn T."/>
            <person name="Howarth C."/>
            <person name="Jen D."/>
            <person name="Larson L."/>
            <person name="Mehta T."/>
            <person name="Neiman D."/>
            <person name="Pearson M."/>
            <person name="Roberts A."/>
            <person name="Saif S."/>
            <person name="Shea T."/>
            <person name="Shenoy N."/>
            <person name="Sisk P."/>
            <person name="Stolte C."/>
            <person name="Sykes S."/>
            <person name="Walk T."/>
            <person name="White J."/>
            <person name="Yandava C."/>
            <person name="Haas B."/>
            <person name="Nusbaum C."/>
            <person name="Birren B."/>
        </authorList>
    </citation>
    <scope>NUCLEOTIDE SEQUENCE</scope>
    <source>
        <strain evidence="7">ATCC 64411</strain>
    </source>
</reference>
<dbReference type="Pfam" id="PF00172">
    <property type="entry name" value="Zn_clus"/>
    <property type="match status" value="1"/>
</dbReference>
<dbReference type="InterPro" id="IPR001138">
    <property type="entry name" value="Zn2Cys6_DnaBD"/>
</dbReference>
<gene>
    <name evidence="7" type="ORF">MAPG_00685</name>
</gene>
<reference evidence="7" key="3">
    <citation type="submission" date="2011-03" db="EMBL/GenBank/DDBJ databases">
        <title>Annotation of Magnaporthe poae ATCC 64411.</title>
        <authorList>
            <person name="Ma L.-J."/>
            <person name="Dead R."/>
            <person name="Young S.K."/>
            <person name="Zeng Q."/>
            <person name="Gargeya S."/>
            <person name="Fitzgerald M."/>
            <person name="Haas B."/>
            <person name="Abouelleil A."/>
            <person name="Alvarado L."/>
            <person name="Arachchi H.M."/>
            <person name="Berlin A."/>
            <person name="Brown A."/>
            <person name="Chapman S.B."/>
            <person name="Chen Z."/>
            <person name="Dunbar C."/>
            <person name="Freedman E."/>
            <person name="Gearin G."/>
            <person name="Gellesch M."/>
            <person name="Goldberg J."/>
            <person name="Griggs A."/>
            <person name="Gujja S."/>
            <person name="Heiman D."/>
            <person name="Howarth C."/>
            <person name="Larson L."/>
            <person name="Lui A."/>
            <person name="MacDonald P.J.P."/>
            <person name="Mehta T."/>
            <person name="Montmayeur A."/>
            <person name="Murphy C."/>
            <person name="Neiman D."/>
            <person name="Pearson M."/>
            <person name="Priest M."/>
            <person name="Roberts A."/>
            <person name="Saif S."/>
            <person name="Shea T."/>
            <person name="Shenoy N."/>
            <person name="Sisk P."/>
            <person name="Stolte C."/>
            <person name="Sykes S."/>
            <person name="Yandava C."/>
            <person name="Wortman J."/>
            <person name="Nusbaum C."/>
            <person name="Birren B."/>
        </authorList>
    </citation>
    <scope>NUCLEOTIDE SEQUENCE</scope>
    <source>
        <strain evidence="7">ATCC 64411</strain>
    </source>
</reference>
<reference evidence="9" key="1">
    <citation type="submission" date="2010-05" db="EMBL/GenBank/DDBJ databases">
        <title>The genome sequence of Magnaporthe poae strain ATCC 64411.</title>
        <authorList>
            <person name="Ma L.-J."/>
            <person name="Dead R."/>
            <person name="Young S."/>
            <person name="Zeng Q."/>
            <person name="Koehrsen M."/>
            <person name="Alvarado L."/>
            <person name="Berlin A."/>
            <person name="Chapman S.B."/>
            <person name="Chen Z."/>
            <person name="Freedman E."/>
            <person name="Gellesch M."/>
            <person name="Goldberg J."/>
            <person name="Griggs A."/>
            <person name="Gujja S."/>
            <person name="Heilman E.R."/>
            <person name="Heiman D."/>
            <person name="Hepburn T."/>
            <person name="Howarth C."/>
            <person name="Jen D."/>
            <person name="Larson L."/>
            <person name="Mehta T."/>
            <person name="Neiman D."/>
            <person name="Pearson M."/>
            <person name="Roberts A."/>
            <person name="Saif S."/>
            <person name="Shea T."/>
            <person name="Shenoy N."/>
            <person name="Sisk P."/>
            <person name="Stolte C."/>
            <person name="Sykes S."/>
            <person name="Walk T."/>
            <person name="White J."/>
            <person name="Yandava C."/>
            <person name="Haas B."/>
            <person name="Nusbaum C."/>
            <person name="Birren B."/>
        </authorList>
    </citation>
    <scope>NUCLEOTIDE SEQUENCE [LARGE SCALE GENOMIC DNA]</scope>
    <source>
        <strain evidence="9">ATCC 64411 / 73-15</strain>
    </source>
</reference>
<dbReference type="SUPFAM" id="SSF57701">
    <property type="entry name" value="Zn2/Cys6 DNA-binding domain"/>
    <property type="match status" value="1"/>
</dbReference>
<keyword evidence="2" id="KW-0479">Metal-binding</keyword>
<dbReference type="GO" id="GO:0000981">
    <property type="term" value="F:DNA-binding transcription factor activity, RNA polymerase II-specific"/>
    <property type="evidence" value="ECO:0007669"/>
    <property type="project" value="InterPro"/>
</dbReference>
<dbReference type="GO" id="GO:0008270">
    <property type="term" value="F:zinc ion binding"/>
    <property type="evidence" value="ECO:0007669"/>
    <property type="project" value="InterPro"/>
</dbReference>
<evidence type="ECO:0000256" key="2">
    <source>
        <dbReference type="ARBA" id="ARBA00022723"/>
    </source>
</evidence>
<feature type="domain" description="Zn(2)-C6 fungal-type" evidence="6">
    <location>
        <begin position="14"/>
        <end position="44"/>
    </location>
</feature>
<dbReference type="CDD" id="cd12148">
    <property type="entry name" value="fungal_TF_MHR"/>
    <property type="match status" value="1"/>
</dbReference>
<dbReference type="Gene3D" id="4.10.240.10">
    <property type="entry name" value="Zn(2)-C6 fungal-type DNA-binding domain"/>
    <property type="match status" value="1"/>
</dbReference>
<dbReference type="EMBL" id="GL876966">
    <property type="protein sequence ID" value="KLU81600.1"/>
    <property type="molecule type" value="Genomic_DNA"/>
</dbReference>
<dbReference type="PANTHER" id="PTHR47338">
    <property type="entry name" value="ZN(II)2CYS6 TRANSCRIPTION FACTOR (EUROFUNG)-RELATED"/>
    <property type="match status" value="1"/>
</dbReference>
<sequence>MSDPEQTQTLARQACSTCRRQRRKCTRQLPSCQLCLKSRRPCEYPSEPDLVQSAVSDSHLPPRDPAVALFFLDSYMFGRRRSVINTPRIHPPREIRELVENVADLQSDVLVYFAEVHPLLPIAGAACISCVRSVSKLRMFQELASSSSQPLKADTQVLLVAMRLVCRSLEGRSTDEAVQASLYWKAKRALSFLEANGLLSIRLLQALLLVTYYEISNAIYPAAFMSVAVCARVGQAIGIHDHTRAPQMFSVRTSLVDHEEARRTWWAVVVLDR</sequence>
<dbReference type="Pfam" id="PF04082">
    <property type="entry name" value="Fungal_trans"/>
    <property type="match status" value="1"/>
</dbReference>
<evidence type="ECO:0000313" key="8">
    <source>
        <dbReference type="EnsemblFungi" id="MAPG_00685T0"/>
    </source>
</evidence>
<dbReference type="EnsemblFungi" id="MAPG_00685T0">
    <property type="protein sequence ID" value="MAPG_00685T0"/>
    <property type="gene ID" value="MAPG_00685"/>
</dbReference>
<evidence type="ECO:0000313" key="7">
    <source>
        <dbReference type="EMBL" id="KLU81600.1"/>
    </source>
</evidence>
<comment type="subcellular location">
    <subcellularLocation>
        <location evidence="1">Nucleus</location>
    </subcellularLocation>
</comment>
<evidence type="ECO:0000259" key="6">
    <source>
        <dbReference type="PROSITE" id="PS50048"/>
    </source>
</evidence>
<dbReference type="PANTHER" id="PTHR47338:SF20">
    <property type="entry name" value="ZN(II)2CYS6 TRANSCRIPTION FACTOR (EUROFUNG)"/>
    <property type="match status" value="1"/>
</dbReference>
<evidence type="ECO:0000256" key="5">
    <source>
        <dbReference type="ARBA" id="ARBA00023242"/>
    </source>
</evidence>
<dbReference type="InterPro" id="IPR007219">
    <property type="entry name" value="XnlR_reg_dom"/>
</dbReference>
<keyword evidence="9" id="KW-1185">Reference proteome</keyword>
<dbReference type="InterPro" id="IPR036864">
    <property type="entry name" value="Zn2-C6_fun-type_DNA-bd_sf"/>
</dbReference>
<keyword evidence="5" id="KW-0539">Nucleus</keyword>
<name>A0A0C4DLP0_MAGP6</name>
<dbReference type="EMBL" id="ADBL01000160">
    <property type="status" value="NOT_ANNOTATED_CDS"/>
    <property type="molecule type" value="Genomic_DNA"/>
</dbReference>
<organism evidence="8 9">
    <name type="scientific">Magnaporthiopsis poae (strain ATCC 64411 / 73-15)</name>
    <name type="common">Kentucky bluegrass fungus</name>
    <name type="synonym">Magnaporthe poae</name>
    <dbReference type="NCBI Taxonomy" id="644358"/>
    <lineage>
        <taxon>Eukaryota</taxon>
        <taxon>Fungi</taxon>
        <taxon>Dikarya</taxon>
        <taxon>Ascomycota</taxon>
        <taxon>Pezizomycotina</taxon>
        <taxon>Sordariomycetes</taxon>
        <taxon>Sordariomycetidae</taxon>
        <taxon>Magnaporthales</taxon>
        <taxon>Magnaporthaceae</taxon>
        <taxon>Magnaporthiopsis</taxon>
    </lineage>
</organism>
<dbReference type="STRING" id="644358.A0A0C4DLP0"/>
<dbReference type="eggNOG" id="ENOG502SID0">
    <property type="taxonomic scope" value="Eukaryota"/>
</dbReference>
<dbReference type="SMART" id="SM00066">
    <property type="entry name" value="GAL4"/>
    <property type="match status" value="1"/>
</dbReference>
<dbReference type="OMA" id="HEAPEAC"/>
<dbReference type="PROSITE" id="PS50048">
    <property type="entry name" value="ZN2_CY6_FUNGAL_2"/>
    <property type="match status" value="1"/>
</dbReference>
<dbReference type="OrthoDB" id="3862662at2759"/>
<dbReference type="PROSITE" id="PS00463">
    <property type="entry name" value="ZN2_CY6_FUNGAL_1"/>
    <property type="match status" value="1"/>
</dbReference>
<evidence type="ECO:0000256" key="3">
    <source>
        <dbReference type="ARBA" id="ARBA00023015"/>
    </source>
</evidence>
<evidence type="ECO:0000313" key="9">
    <source>
        <dbReference type="Proteomes" id="UP000011715"/>
    </source>
</evidence>
<keyword evidence="3" id="KW-0805">Transcription regulation</keyword>
<dbReference type="InterPro" id="IPR050815">
    <property type="entry name" value="TF_fung"/>
</dbReference>
<evidence type="ECO:0000256" key="4">
    <source>
        <dbReference type="ARBA" id="ARBA00023163"/>
    </source>
</evidence>
<keyword evidence="4" id="KW-0804">Transcription</keyword>
<dbReference type="GO" id="GO:0005634">
    <property type="term" value="C:nucleus"/>
    <property type="evidence" value="ECO:0007669"/>
    <property type="project" value="UniProtKB-SubCell"/>
</dbReference>
<dbReference type="AlphaFoldDB" id="A0A0C4DLP0"/>
<reference evidence="8" key="5">
    <citation type="submission" date="2015-06" db="UniProtKB">
        <authorList>
            <consortium name="EnsemblFungi"/>
        </authorList>
    </citation>
    <scope>IDENTIFICATION</scope>
    <source>
        <strain evidence="8">ATCC 64411</strain>
    </source>
</reference>
<proteinExistence type="predicted"/>
<protein>
    <recommendedName>
        <fullName evidence="6">Zn(2)-C6 fungal-type domain-containing protein</fullName>
    </recommendedName>
</protein>
<evidence type="ECO:0000256" key="1">
    <source>
        <dbReference type="ARBA" id="ARBA00004123"/>
    </source>
</evidence>